<sequence length="443" mass="48891">MATLGRPSLLVLLLGLLSVTADDSLVIMPSAQQRSVFEGESLFVSCSSQGKNVQRILWTGPEGNQITDYKGSVSYRDLPRIHVEEGAAAHNGVDLIFDNILRRDRGNYTCSANVDGKEVSKSFELFVDKEIDFLDTPTIQYLEEGFDSELICDITGDPEPTVTWSFEGKKISYGDKYAKVSDTSNNLIVSNVTLKDAGAYACKAVQVSPRITEMKDLSIDVKVHHKPLWNDDKTKAYSYVDGSVNLTCEVKAEPEANFTWTKDNGVIYPSDSAQIFNDNNTSILQLKVNDSRMFGDYLCIAQNKLGTLERVIILQQGEKPAVPTAKVTVEGVDRLELSIDAKNHPEMPIVGYRVQYKEAGEDWSRAQSTYFKKASIYVLENLKNDTPYVLRAASKNAAGFSDYSVEVTKRTEKIISSASTSASFSISSCVALLLFLLVSASLL</sequence>
<dbReference type="SMART" id="SM00408">
    <property type="entry name" value="IGc2"/>
    <property type="match status" value="3"/>
</dbReference>
<dbReference type="GO" id="GO:0043025">
    <property type="term" value="C:neuronal cell body"/>
    <property type="evidence" value="ECO:0007669"/>
    <property type="project" value="TreeGrafter"/>
</dbReference>
<dbReference type="GO" id="GO:0005886">
    <property type="term" value="C:plasma membrane"/>
    <property type="evidence" value="ECO:0007669"/>
    <property type="project" value="TreeGrafter"/>
</dbReference>
<keyword evidence="8" id="KW-1185">Reference proteome</keyword>
<proteinExistence type="predicted"/>
<dbReference type="GO" id="GO:0007156">
    <property type="term" value="P:homophilic cell adhesion via plasma membrane adhesion molecules"/>
    <property type="evidence" value="ECO:0007669"/>
    <property type="project" value="TreeGrafter"/>
</dbReference>
<dbReference type="InterPro" id="IPR013783">
    <property type="entry name" value="Ig-like_fold"/>
</dbReference>
<evidence type="ECO:0000259" key="6">
    <source>
        <dbReference type="PROSITE" id="PS50853"/>
    </source>
</evidence>
<dbReference type="GO" id="GO:0008046">
    <property type="term" value="F:axon guidance receptor activity"/>
    <property type="evidence" value="ECO:0007669"/>
    <property type="project" value="TreeGrafter"/>
</dbReference>
<dbReference type="GO" id="GO:0030424">
    <property type="term" value="C:axon"/>
    <property type="evidence" value="ECO:0007669"/>
    <property type="project" value="TreeGrafter"/>
</dbReference>
<dbReference type="CDD" id="cd00063">
    <property type="entry name" value="FN3"/>
    <property type="match status" value="1"/>
</dbReference>
<feature type="domain" description="Ig-like" evidence="5">
    <location>
        <begin position="131"/>
        <end position="218"/>
    </location>
</feature>
<dbReference type="FunFam" id="2.60.40.10:FF:000032">
    <property type="entry name" value="palladin isoform X1"/>
    <property type="match status" value="1"/>
</dbReference>
<dbReference type="GO" id="GO:0050808">
    <property type="term" value="P:synapse organization"/>
    <property type="evidence" value="ECO:0007669"/>
    <property type="project" value="TreeGrafter"/>
</dbReference>
<dbReference type="InterPro" id="IPR003961">
    <property type="entry name" value="FN3_dom"/>
</dbReference>
<evidence type="ECO:0000313" key="8">
    <source>
        <dbReference type="Proteomes" id="UP001487740"/>
    </source>
</evidence>
<dbReference type="Pfam" id="PF07679">
    <property type="entry name" value="I-set"/>
    <property type="match status" value="2"/>
</dbReference>
<dbReference type="SMART" id="SM00409">
    <property type="entry name" value="IG"/>
    <property type="match status" value="3"/>
</dbReference>
<reference evidence="7 8" key="1">
    <citation type="submission" date="2023-03" db="EMBL/GenBank/DDBJ databases">
        <title>High-quality genome of Scylla paramamosain provides insights in environmental adaptation.</title>
        <authorList>
            <person name="Zhang L."/>
        </authorList>
    </citation>
    <scope>NUCLEOTIDE SEQUENCE [LARGE SCALE GENOMIC DNA]</scope>
    <source>
        <strain evidence="7">LZ_2023a</strain>
        <tissue evidence="7">Muscle</tissue>
    </source>
</reference>
<comment type="caution">
    <text evidence="7">The sequence shown here is derived from an EMBL/GenBank/DDBJ whole genome shotgun (WGS) entry which is preliminary data.</text>
</comment>
<protein>
    <submittedName>
        <fullName evidence="7">Uncharacterized protein</fullName>
    </submittedName>
</protein>
<evidence type="ECO:0000256" key="3">
    <source>
        <dbReference type="ARBA" id="ARBA00023319"/>
    </source>
</evidence>
<dbReference type="EMBL" id="JARAKH010000005">
    <property type="protein sequence ID" value="KAK8404021.1"/>
    <property type="molecule type" value="Genomic_DNA"/>
</dbReference>
<dbReference type="PANTHER" id="PTHR45080:SF27">
    <property type="entry name" value="NEURAL CELL ADHESION MOLECULE 1-LIKE"/>
    <property type="match status" value="1"/>
</dbReference>
<feature type="chain" id="PRO_5043777135" evidence="4">
    <location>
        <begin position="22"/>
        <end position="443"/>
    </location>
</feature>
<keyword evidence="4" id="KW-0732">Signal</keyword>
<evidence type="ECO:0000259" key="5">
    <source>
        <dbReference type="PROSITE" id="PS50835"/>
    </source>
</evidence>
<dbReference type="InterPro" id="IPR003598">
    <property type="entry name" value="Ig_sub2"/>
</dbReference>
<organism evidence="7 8">
    <name type="scientific">Scylla paramamosain</name>
    <name type="common">Mud crab</name>
    <dbReference type="NCBI Taxonomy" id="85552"/>
    <lineage>
        <taxon>Eukaryota</taxon>
        <taxon>Metazoa</taxon>
        <taxon>Ecdysozoa</taxon>
        <taxon>Arthropoda</taxon>
        <taxon>Crustacea</taxon>
        <taxon>Multicrustacea</taxon>
        <taxon>Malacostraca</taxon>
        <taxon>Eumalacostraca</taxon>
        <taxon>Eucarida</taxon>
        <taxon>Decapoda</taxon>
        <taxon>Pleocyemata</taxon>
        <taxon>Brachyura</taxon>
        <taxon>Eubrachyura</taxon>
        <taxon>Portunoidea</taxon>
        <taxon>Portunidae</taxon>
        <taxon>Portuninae</taxon>
        <taxon>Scylla</taxon>
    </lineage>
</organism>
<dbReference type="InterPro" id="IPR036179">
    <property type="entry name" value="Ig-like_dom_sf"/>
</dbReference>
<dbReference type="InterPro" id="IPR036116">
    <property type="entry name" value="FN3_sf"/>
</dbReference>
<evidence type="ECO:0000256" key="1">
    <source>
        <dbReference type="ARBA" id="ARBA00022737"/>
    </source>
</evidence>
<dbReference type="Proteomes" id="UP001487740">
    <property type="component" value="Unassembled WGS sequence"/>
</dbReference>
<dbReference type="PROSITE" id="PS50835">
    <property type="entry name" value="IG_LIKE"/>
    <property type="match status" value="3"/>
</dbReference>
<gene>
    <name evidence="7" type="ORF">O3P69_000231</name>
</gene>
<evidence type="ECO:0000313" key="7">
    <source>
        <dbReference type="EMBL" id="KAK8404021.1"/>
    </source>
</evidence>
<dbReference type="InterPro" id="IPR007110">
    <property type="entry name" value="Ig-like_dom"/>
</dbReference>
<feature type="domain" description="Ig-like" evidence="5">
    <location>
        <begin position="227"/>
        <end position="328"/>
    </location>
</feature>
<dbReference type="Pfam" id="PF00041">
    <property type="entry name" value="fn3"/>
    <property type="match status" value="1"/>
</dbReference>
<dbReference type="InterPro" id="IPR003599">
    <property type="entry name" value="Ig_sub"/>
</dbReference>
<keyword evidence="2" id="KW-1015">Disulfide bond</keyword>
<evidence type="ECO:0000256" key="4">
    <source>
        <dbReference type="SAM" id="SignalP"/>
    </source>
</evidence>
<dbReference type="CDD" id="cd00096">
    <property type="entry name" value="Ig"/>
    <property type="match status" value="1"/>
</dbReference>
<dbReference type="SUPFAM" id="SSF48726">
    <property type="entry name" value="Immunoglobulin"/>
    <property type="match status" value="3"/>
</dbReference>
<evidence type="ECO:0000256" key="2">
    <source>
        <dbReference type="ARBA" id="ARBA00023157"/>
    </source>
</evidence>
<dbReference type="InterPro" id="IPR013098">
    <property type="entry name" value="Ig_I-set"/>
</dbReference>
<accession>A0AAW0UWV7</accession>
<feature type="signal peptide" evidence="4">
    <location>
        <begin position="1"/>
        <end position="21"/>
    </location>
</feature>
<dbReference type="Pfam" id="PF13895">
    <property type="entry name" value="Ig_2"/>
    <property type="match status" value="1"/>
</dbReference>
<dbReference type="PROSITE" id="PS50853">
    <property type="entry name" value="FN3"/>
    <property type="match status" value="1"/>
</dbReference>
<dbReference type="Gene3D" id="2.60.40.10">
    <property type="entry name" value="Immunoglobulins"/>
    <property type="match status" value="4"/>
</dbReference>
<feature type="domain" description="Ig-like" evidence="5">
    <location>
        <begin position="29"/>
        <end position="120"/>
    </location>
</feature>
<dbReference type="AlphaFoldDB" id="A0AAW0UWV7"/>
<keyword evidence="1" id="KW-0677">Repeat</keyword>
<feature type="domain" description="Fibronectin type-III" evidence="6">
    <location>
        <begin position="319"/>
        <end position="414"/>
    </location>
</feature>
<dbReference type="InterPro" id="IPR050958">
    <property type="entry name" value="Cell_Adh-Cytoskel_Orgn"/>
</dbReference>
<dbReference type="SUPFAM" id="SSF49265">
    <property type="entry name" value="Fibronectin type III"/>
    <property type="match status" value="1"/>
</dbReference>
<dbReference type="PANTHER" id="PTHR45080">
    <property type="entry name" value="CONTACTIN 5"/>
    <property type="match status" value="1"/>
</dbReference>
<name>A0AAW0UWV7_SCYPA</name>
<keyword evidence="3" id="KW-0393">Immunoglobulin domain</keyword>